<gene>
    <name evidence="1" type="ORF">JZ751_010372</name>
</gene>
<name>A0A8T2NYU9_9TELE</name>
<organism evidence="1 2">
    <name type="scientific">Albula glossodonta</name>
    <name type="common">roundjaw bonefish</name>
    <dbReference type="NCBI Taxonomy" id="121402"/>
    <lineage>
        <taxon>Eukaryota</taxon>
        <taxon>Metazoa</taxon>
        <taxon>Chordata</taxon>
        <taxon>Craniata</taxon>
        <taxon>Vertebrata</taxon>
        <taxon>Euteleostomi</taxon>
        <taxon>Actinopterygii</taxon>
        <taxon>Neopterygii</taxon>
        <taxon>Teleostei</taxon>
        <taxon>Albuliformes</taxon>
        <taxon>Albulidae</taxon>
        <taxon>Albula</taxon>
    </lineage>
</organism>
<keyword evidence="2" id="KW-1185">Reference proteome</keyword>
<proteinExistence type="predicted"/>
<comment type="caution">
    <text evidence="1">The sequence shown here is derived from an EMBL/GenBank/DDBJ whole genome shotgun (WGS) entry which is preliminary data.</text>
</comment>
<dbReference type="AlphaFoldDB" id="A0A8T2NYU9"/>
<accession>A0A8T2NYU9</accession>
<evidence type="ECO:0000313" key="2">
    <source>
        <dbReference type="Proteomes" id="UP000824540"/>
    </source>
</evidence>
<evidence type="ECO:0000313" key="1">
    <source>
        <dbReference type="EMBL" id="KAG9344686.1"/>
    </source>
</evidence>
<dbReference type="Proteomes" id="UP000824540">
    <property type="component" value="Unassembled WGS sequence"/>
</dbReference>
<reference evidence="1" key="1">
    <citation type="thesis" date="2021" institute="BYU ScholarsArchive" country="Provo, UT, USA">
        <title>Applications of and Algorithms for Genome Assembly and Genomic Analyses with an Emphasis on Marine Teleosts.</title>
        <authorList>
            <person name="Pickett B.D."/>
        </authorList>
    </citation>
    <scope>NUCLEOTIDE SEQUENCE</scope>
    <source>
        <strain evidence="1">HI-2016</strain>
    </source>
</reference>
<dbReference type="EMBL" id="JAFBMS010000019">
    <property type="protein sequence ID" value="KAG9344686.1"/>
    <property type="molecule type" value="Genomic_DNA"/>
</dbReference>
<protein>
    <submittedName>
        <fullName evidence="1">Uncharacterized protein</fullName>
    </submittedName>
</protein>
<sequence length="85" mass="9768">MERAGRRTAEREMQITVKIFFRLGIEAASLSALELITCRKRYSHCTLEGAVYTHGHDQLELRRQLLQSHLLLLESPRNAPHNLTA</sequence>